<dbReference type="InterPro" id="IPR036388">
    <property type="entry name" value="WH-like_DNA-bd_sf"/>
</dbReference>
<dbReference type="Pfam" id="PF14551">
    <property type="entry name" value="MCM_N"/>
    <property type="match status" value="1"/>
</dbReference>
<comment type="similarity">
    <text evidence="1 9">Belongs to the MCM family.</text>
</comment>
<dbReference type="InterPro" id="IPR001208">
    <property type="entry name" value="MCM_dom"/>
</dbReference>
<keyword evidence="12" id="KW-1185">Reference proteome</keyword>
<accession>A0A7D5Q878</accession>
<dbReference type="InterPro" id="IPR003593">
    <property type="entry name" value="AAA+_ATPase"/>
</dbReference>
<dbReference type="EC" id="3.6.4.12" evidence="2"/>
<dbReference type="Gene3D" id="2.20.28.10">
    <property type="match status" value="1"/>
</dbReference>
<keyword evidence="6" id="KW-0347">Helicase</keyword>
<keyword evidence="5" id="KW-0378">Hydrolase</keyword>
<feature type="domain" description="MCM C-terminal AAA(+) ATPase" evidence="10">
    <location>
        <begin position="278"/>
        <end position="486"/>
    </location>
</feature>
<dbReference type="PROSITE" id="PS00847">
    <property type="entry name" value="MCM_1"/>
    <property type="match status" value="1"/>
</dbReference>
<dbReference type="GO" id="GO:0006260">
    <property type="term" value="P:DNA replication"/>
    <property type="evidence" value="ECO:0007669"/>
    <property type="project" value="UniProtKB-KW"/>
</dbReference>
<dbReference type="EMBL" id="CP058579">
    <property type="protein sequence ID" value="QLG60676.1"/>
    <property type="molecule type" value="Genomic_DNA"/>
</dbReference>
<evidence type="ECO:0000313" key="12">
    <source>
        <dbReference type="Proteomes" id="UP000509626"/>
    </source>
</evidence>
<evidence type="ECO:0000259" key="10">
    <source>
        <dbReference type="PROSITE" id="PS50051"/>
    </source>
</evidence>
<evidence type="ECO:0000256" key="9">
    <source>
        <dbReference type="RuleBase" id="RU004070"/>
    </source>
</evidence>
<dbReference type="InterPro" id="IPR033762">
    <property type="entry name" value="MCM_OB"/>
</dbReference>
<dbReference type="InterPro" id="IPR048907">
    <property type="entry name" value="WHD_MCM_arc"/>
</dbReference>
<dbReference type="PANTHER" id="PTHR11630">
    <property type="entry name" value="DNA REPLICATION LICENSING FACTOR MCM FAMILY MEMBER"/>
    <property type="match status" value="1"/>
</dbReference>
<keyword evidence="8 9" id="KW-0238">DNA-binding</keyword>
<dbReference type="GO" id="GO:0042555">
    <property type="term" value="C:MCM complex"/>
    <property type="evidence" value="ECO:0007669"/>
    <property type="project" value="TreeGrafter"/>
</dbReference>
<dbReference type="InterPro" id="IPR027925">
    <property type="entry name" value="MCM_N"/>
</dbReference>
<keyword evidence="4 9" id="KW-0547">Nucleotide-binding</keyword>
<evidence type="ECO:0000256" key="5">
    <source>
        <dbReference type="ARBA" id="ARBA00022801"/>
    </source>
</evidence>
<gene>
    <name evidence="11" type="ORF">HUG12_02525</name>
</gene>
<dbReference type="Gene3D" id="3.30.1640.10">
    <property type="entry name" value="mini-chromosome maintenance (MCM) complex, chain A, domain 1"/>
    <property type="match status" value="1"/>
</dbReference>
<dbReference type="PANTHER" id="PTHR11630:SF66">
    <property type="entry name" value="DNA REPLICATION LICENSING FACTOR MCM4"/>
    <property type="match status" value="1"/>
</dbReference>
<sequence>MSQMERQELDQFLSFYRTYYGDDIASLAQRYPKEQRSLHVEYDDLYTFDADLAERYLQHPEDMQRVAEEALRTYDLPVDISLGQAHVRMRGLPRERTIDIRNIRVQDDHIGSMVAVQGIVRKATDVRPKVTEAAFECQRCGTMTYIPQADSGFQEPHECQGCERQGPFRVNHDQSEFIDSQKLRVQESPEGLRGGETPQSIDVNLEDDVCGAVTPGDHVTVAGVLHIEQVTSGQEKTNIFDLYMDGVSVVIEDEEFEDMDITDEDKEEIYELSNREDIYEEMVGSIAPSIYGYDQEKLAMILQLFSGVTKHLPDGSRIRGDLHMLLIGDPGTGKSQMLSYIRHIAPRSVYTSGKGSSSAGLTAAAVRDDFGDGQQWTLEAGALVLADKGIAAVDELDKMRSEDRSAMHEGLEQQQISVSKAGINATLKSRCSLLGAANPKYGRFDQYEPIGEQIDLEPALISRFDLIFTVTDQPDPDHDAKLAEHIITTNYAGELNTQREKVTNSEYTSEEVENVTEEVAPVIEADLLRKYIAYAKRNCYPTMTDEAKEAIRDFYVDLRSKGADEDAPVPVTARKLEALVRLSEASARVRLSDTVERQDADRVIEIVRSCLQDIGVDPETGQFDADVVETGTSKTQRDRIKGIKDLISSLSEEYDDEPGAPVEQILERADEVGMDPDKAEQEIESLRRKGEVYEPQNGYIRTT</sequence>
<proteinExistence type="inferred from homology"/>
<name>A0A7D5Q878_9EURY</name>
<dbReference type="PRINTS" id="PR01657">
    <property type="entry name" value="MCMFAMILY"/>
</dbReference>
<dbReference type="InterPro" id="IPR041562">
    <property type="entry name" value="MCM_lid"/>
</dbReference>
<dbReference type="Gene3D" id="2.40.50.140">
    <property type="entry name" value="Nucleic acid-binding proteins"/>
    <property type="match status" value="1"/>
</dbReference>
<dbReference type="InterPro" id="IPR031327">
    <property type="entry name" value="MCM"/>
</dbReference>
<dbReference type="GO" id="GO:0017116">
    <property type="term" value="F:single-stranded DNA helicase activity"/>
    <property type="evidence" value="ECO:0007669"/>
    <property type="project" value="TreeGrafter"/>
</dbReference>
<evidence type="ECO:0000313" key="11">
    <source>
        <dbReference type="EMBL" id="QLG60676.1"/>
    </source>
</evidence>
<dbReference type="GeneID" id="56036298"/>
<dbReference type="FunFam" id="2.20.28.10:FF:000003">
    <property type="entry name" value="DNA helicase"/>
    <property type="match status" value="1"/>
</dbReference>
<dbReference type="FunFam" id="3.40.50.300:FF:000826">
    <property type="entry name" value="Replicative DNA helicase Mcm"/>
    <property type="match status" value="1"/>
</dbReference>
<reference evidence="11 12" key="1">
    <citation type="submission" date="2020-06" db="EMBL/GenBank/DDBJ databases">
        <title>NJ-3-1, isolated from saline soil.</title>
        <authorList>
            <person name="Cui H.L."/>
            <person name="Shi X."/>
        </authorList>
    </citation>
    <scope>NUCLEOTIDE SEQUENCE [LARGE SCALE GENOMIC DNA]</scope>
    <source>
        <strain evidence="11 12">NJ-3-1</strain>
    </source>
</reference>
<dbReference type="Pfam" id="PF17207">
    <property type="entry name" value="MCM_OB"/>
    <property type="match status" value="1"/>
</dbReference>
<evidence type="ECO:0000256" key="3">
    <source>
        <dbReference type="ARBA" id="ARBA00022705"/>
    </source>
</evidence>
<dbReference type="AlphaFoldDB" id="A0A7D5Q878"/>
<dbReference type="SMART" id="SM00350">
    <property type="entry name" value="MCM"/>
    <property type="match status" value="1"/>
</dbReference>
<organism evidence="11 12">
    <name type="scientific">Halorarum salinum</name>
    <dbReference type="NCBI Taxonomy" id="2743089"/>
    <lineage>
        <taxon>Archaea</taxon>
        <taxon>Methanobacteriati</taxon>
        <taxon>Methanobacteriota</taxon>
        <taxon>Stenosarchaea group</taxon>
        <taxon>Halobacteria</taxon>
        <taxon>Halobacteriales</taxon>
        <taxon>Haloferacaceae</taxon>
        <taxon>Halorarum</taxon>
    </lineage>
</organism>
<dbReference type="OrthoDB" id="6747at2157"/>
<dbReference type="SUPFAM" id="SSF50249">
    <property type="entry name" value="Nucleic acid-binding proteins"/>
    <property type="match status" value="1"/>
</dbReference>
<dbReference type="Pfam" id="PF17855">
    <property type="entry name" value="MCM_lid"/>
    <property type="match status" value="1"/>
</dbReference>
<dbReference type="GO" id="GO:0016787">
    <property type="term" value="F:hydrolase activity"/>
    <property type="evidence" value="ECO:0007669"/>
    <property type="project" value="UniProtKB-KW"/>
</dbReference>
<evidence type="ECO:0000256" key="8">
    <source>
        <dbReference type="ARBA" id="ARBA00023125"/>
    </source>
</evidence>
<dbReference type="SUPFAM" id="SSF52540">
    <property type="entry name" value="P-loop containing nucleoside triphosphate hydrolases"/>
    <property type="match status" value="1"/>
</dbReference>
<dbReference type="Pfam" id="PF00493">
    <property type="entry name" value="MCM"/>
    <property type="match status" value="1"/>
</dbReference>
<dbReference type="GO" id="GO:0005524">
    <property type="term" value="F:ATP binding"/>
    <property type="evidence" value="ECO:0007669"/>
    <property type="project" value="UniProtKB-KW"/>
</dbReference>
<dbReference type="Pfam" id="PF21120">
    <property type="entry name" value="WHD_MCM_arc"/>
    <property type="match status" value="1"/>
</dbReference>
<dbReference type="InterPro" id="IPR018525">
    <property type="entry name" value="MCM_CS"/>
</dbReference>
<dbReference type="PROSITE" id="PS50051">
    <property type="entry name" value="MCM_2"/>
    <property type="match status" value="1"/>
</dbReference>
<evidence type="ECO:0000256" key="4">
    <source>
        <dbReference type="ARBA" id="ARBA00022741"/>
    </source>
</evidence>
<evidence type="ECO:0000256" key="2">
    <source>
        <dbReference type="ARBA" id="ARBA00012551"/>
    </source>
</evidence>
<keyword evidence="3" id="KW-0235">DNA replication</keyword>
<dbReference type="SMART" id="SM00382">
    <property type="entry name" value="AAA"/>
    <property type="match status" value="1"/>
</dbReference>
<evidence type="ECO:0000256" key="6">
    <source>
        <dbReference type="ARBA" id="ARBA00022806"/>
    </source>
</evidence>
<dbReference type="Gene3D" id="3.40.50.300">
    <property type="entry name" value="P-loop containing nucleotide triphosphate hydrolases"/>
    <property type="match status" value="1"/>
</dbReference>
<evidence type="ECO:0000256" key="7">
    <source>
        <dbReference type="ARBA" id="ARBA00022840"/>
    </source>
</evidence>
<keyword evidence="7 9" id="KW-0067">ATP-binding</keyword>
<dbReference type="RefSeq" id="WP_179267262.1">
    <property type="nucleotide sequence ID" value="NZ_CP058579.1"/>
</dbReference>
<protein>
    <recommendedName>
        <fullName evidence="2">DNA helicase</fullName>
        <ecNumber evidence="2">3.6.4.12</ecNumber>
    </recommendedName>
</protein>
<dbReference type="InterPro" id="IPR012340">
    <property type="entry name" value="NA-bd_OB-fold"/>
</dbReference>
<evidence type="ECO:0000256" key="1">
    <source>
        <dbReference type="ARBA" id="ARBA00008010"/>
    </source>
</evidence>
<dbReference type="KEGG" id="halu:HUG12_02525"/>
<dbReference type="Gene3D" id="1.10.10.10">
    <property type="entry name" value="Winged helix-like DNA-binding domain superfamily/Winged helix DNA-binding domain"/>
    <property type="match status" value="1"/>
</dbReference>
<dbReference type="Proteomes" id="UP000509626">
    <property type="component" value="Chromosome"/>
</dbReference>
<dbReference type="GO" id="GO:0003697">
    <property type="term" value="F:single-stranded DNA binding"/>
    <property type="evidence" value="ECO:0007669"/>
    <property type="project" value="TreeGrafter"/>
</dbReference>
<dbReference type="InterPro" id="IPR027417">
    <property type="entry name" value="P-loop_NTPase"/>
</dbReference>